<evidence type="ECO:0000256" key="1">
    <source>
        <dbReference type="ARBA" id="ARBA00022617"/>
    </source>
</evidence>
<proteinExistence type="predicted"/>
<keyword evidence="5" id="KW-0732">Signal</keyword>
<accession>A0A494VNK7</accession>
<dbReference type="GO" id="GO:0046872">
    <property type="term" value="F:metal ion binding"/>
    <property type="evidence" value="ECO:0007669"/>
    <property type="project" value="UniProtKB-KW"/>
</dbReference>
<keyword evidence="8" id="KW-1185">Reference proteome</keyword>
<dbReference type="SUPFAM" id="SSF46626">
    <property type="entry name" value="Cytochrome c"/>
    <property type="match status" value="1"/>
</dbReference>
<evidence type="ECO:0000259" key="6">
    <source>
        <dbReference type="PROSITE" id="PS51007"/>
    </source>
</evidence>
<dbReference type="Pfam" id="PF00034">
    <property type="entry name" value="Cytochrom_C"/>
    <property type="match status" value="1"/>
</dbReference>
<dbReference type="AlphaFoldDB" id="A0A494VNK7"/>
<protein>
    <submittedName>
        <fullName evidence="7">Cytochrome c</fullName>
    </submittedName>
</protein>
<dbReference type="EMBL" id="CP032869">
    <property type="protein sequence ID" value="AYL95779.1"/>
    <property type="molecule type" value="Genomic_DNA"/>
</dbReference>
<gene>
    <name evidence="7" type="ORF">HYN43_010985</name>
</gene>
<keyword evidence="1 4" id="KW-0349">Heme</keyword>
<evidence type="ECO:0000256" key="5">
    <source>
        <dbReference type="SAM" id="SignalP"/>
    </source>
</evidence>
<sequence length="155" mass="16607">MDLKKALSLILLIAITGFSTSAQTKHKTIVNKPGLTSLKTSIANGKAVFTQYCVTCHQADGLGVPRMNPPLVKTTYVLGDKSQLIKIVLNGFNEDVEINGESYSNTMAAHNFLKDQEIADVLTYVRNSFGNKASAITAAQVKATRATNKPPAPGN</sequence>
<dbReference type="InterPro" id="IPR051459">
    <property type="entry name" value="Cytochrome_c-type_DH"/>
</dbReference>
<dbReference type="Proteomes" id="UP000270046">
    <property type="component" value="Chromosome"/>
</dbReference>
<dbReference type="PANTHER" id="PTHR35008:SF8">
    <property type="entry name" value="ALCOHOL DEHYDROGENASE CYTOCHROME C SUBUNIT"/>
    <property type="match status" value="1"/>
</dbReference>
<dbReference type="GO" id="GO:0009055">
    <property type="term" value="F:electron transfer activity"/>
    <property type="evidence" value="ECO:0007669"/>
    <property type="project" value="InterPro"/>
</dbReference>
<dbReference type="OrthoDB" id="9811395at2"/>
<evidence type="ECO:0000313" key="7">
    <source>
        <dbReference type="EMBL" id="AYL95779.1"/>
    </source>
</evidence>
<feature type="domain" description="Cytochrome c" evidence="6">
    <location>
        <begin position="40"/>
        <end position="129"/>
    </location>
</feature>
<dbReference type="Gene3D" id="1.10.760.10">
    <property type="entry name" value="Cytochrome c-like domain"/>
    <property type="match status" value="1"/>
</dbReference>
<keyword evidence="2 4" id="KW-0479">Metal-binding</keyword>
<evidence type="ECO:0000256" key="3">
    <source>
        <dbReference type="ARBA" id="ARBA00023004"/>
    </source>
</evidence>
<evidence type="ECO:0000313" key="8">
    <source>
        <dbReference type="Proteomes" id="UP000270046"/>
    </source>
</evidence>
<evidence type="ECO:0000256" key="2">
    <source>
        <dbReference type="ARBA" id="ARBA00022723"/>
    </source>
</evidence>
<feature type="signal peptide" evidence="5">
    <location>
        <begin position="1"/>
        <end position="24"/>
    </location>
</feature>
<dbReference type="PROSITE" id="PS51007">
    <property type="entry name" value="CYTC"/>
    <property type="match status" value="1"/>
</dbReference>
<dbReference type="InterPro" id="IPR009056">
    <property type="entry name" value="Cyt_c-like_dom"/>
</dbReference>
<dbReference type="PANTHER" id="PTHR35008">
    <property type="entry name" value="BLL4482 PROTEIN-RELATED"/>
    <property type="match status" value="1"/>
</dbReference>
<organism evidence="7 8">
    <name type="scientific">Mucilaginibacter celer</name>
    <dbReference type="NCBI Taxonomy" id="2305508"/>
    <lineage>
        <taxon>Bacteria</taxon>
        <taxon>Pseudomonadati</taxon>
        <taxon>Bacteroidota</taxon>
        <taxon>Sphingobacteriia</taxon>
        <taxon>Sphingobacteriales</taxon>
        <taxon>Sphingobacteriaceae</taxon>
        <taxon>Mucilaginibacter</taxon>
    </lineage>
</organism>
<keyword evidence="3 4" id="KW-0408">Iron</keyword>
<dbReference type="GO" id="GO:0020037">
    <property type="term" value="F:heme binding"/>
    <property type="evidence" value="ECO:0007669"/>
    <property type="project" value="InterPro"/>
</dbReference>
<evidence type="ECO:0000256" key="4">
    <source>
        <dbReference type="PROSITE-ProRule" id="PRU00433"/>
    </source>
</evidence>
<dbReference type="KEGG" id="muh:HYN43_010985"/>
<dbReference type="InterPro" id="IPR036909">
    <property type="entry name" value="Cyt_c-like_dom_sf"/>
</dbReference>
<reference evidence="7 8" key="1">
    <citation type="submission" date="2018-10" db="EMBL/GenBank/DDBJ databases">
        <title>Genome sequencing of Mucilaginibacter sp. HYN0043.</title>
        <authorList>
            <person name="Kim M."/>
            <person name="Yi H."/>
        </authorList>
    </citation>
    <scope>NUCLEOTIDE SEQUENCE [LARGE SCALE GENOMIC DNA]</scope>
    <source>
        <strain evidence="7 8">HYN0043</strain>
    </source>
</reference>
<feature type="chain" id="PRO_5019809180" evidence="5">
    <location>
        <begin position="25"/>
        <end position="155"/>
    </location>
</feature>
<dbReference type="RefSeq" id="WP_119409388.1">
    <property type="nucleotide sequence ID" value="NZ_CP032869.1"/>
</dbReference>
<name>A0A494VNK7_9SPHI</name>